<dbReference type="EMBL" id="JAJEQR010000001">
    <property type="protein sequence ID" value="MCC2229441.1"/>
    <property type="molecule type" value="Genomic_DNA"/>
</dbReference>
<feature type="chain" id="PRO_5042129744" evidence="1">
    <location>
        <begin position="23"/>
        <end position="484"/>
    </location>
</feature>
<keyword evidence="3" id="KW-1185">Reference proteome</keyword>
<name>A0AAE3E8H5_9FIRM</name>
<dbReference type="PROSITE" id="PS51257">
    <property type="entry name" value="PROKAR_LIPOPROTEIN"/>
    <property type="match status" value="1"/>
</dbReference>
<feature type="signal peptide" evidence="1">
    <location>
        <begin position="1"/>
        <end position="22"/>
    </location>
</feature>
<gene>
    <name evidence="2" type="ORF">LKD81_00305</name>
</gene>
<evidence type="ECO:0000313" key="3">
    <source>
        <dbReference type="Proteomes" id="UP001198182"/>
    </source>
</evidence>
<accession>A0AAE3E8H5</accession>
<evidence type="ECO:0000256" key="1">
    <source>
        <dbReference type="SAM" id="SignalP"/>
    </source>
</evidence>
<dbReference type="InterPro" id="IPR046098">
    <property type="entry name" value="DUF6034"/>
</dbReference>
<reference evidence="2" key="1">
    <citation type="submission" date="2021-10" db="EMBL/GenBank/DDBJ databases">
        <title>Anaerobic single-cell dispensing facilitates the cultivation of human gut bacteria.</title>
        <authorList>
            <person name="Afrizal A."/>
        </authorList>
    </citation>
    <scope>NUCLEOTIDE SEQUENCE</scope>
    <source>
        <strain evidence="2">CLA-AA-H215</strain>
    </source>
</reference>
<dbReference type="Pfam" id="PF19499">
    <property type="entry name" value="DUF6034"/>
    <property type="match status" value="1"/>
</dbReference>
<protein>
    <submittedName>
        <fullName evidence="2">DUF6034 family protein</fullName>
    </submittedName>
</protein>
<dbReference type="Proteomes" id="UP001198182">
    <property type="component" value="Unassembled WGS sequence"/>
</dbReference>
<comment type="caution">
    <text evidence="2">The sequence shown here is derived from an EMBL/GenBank/DDBJ whole genome shotgun (WGS) entry which is preliminary data.</text>
</comment>
<organism evidence="2 3">
    <name type="scientific">Hominifimenecus microfluidus</name>
    <dbReference type="NCBI Taxonomy" id="2885348"/>
    <lineage>
        <taxon>Bacteria</taxon>
        <taxon>Bacillati</taxon>
        <taxon>Bacillota</taxon>
        <taxon>Clostridia</taxon>
        <taxon>Lachnospirales</taxon>
        <taxon>Lachnospiraceae</taxon>
        <taxon>Hominifimenecus</taxon>
    </lineage>
</organism>
<keyword evidence="1" id="KW-0732">Signal</keyword>
<evidence type="ECO:0000313" key="2">
    <source>
        <dbReference type="EMBL" id="MCC2229441.1"/>
    </source>
</evidence>
<dbReference type="AlphaFoldDB" id="A0AAE3E8H5"/>
<proteinExistence type="predicted"/>
<dbReference type="RefSeq" id="WP_308452277.1">
    <property type="nucleotide sequence ID" value="NZ_JAJEQR010000001.1"/>
</dbReference>
<sequence>MKRKQILILLMGAMMALSACQATPEEDVIVQKAEQQEKLTQAADVAPELVGKSLREQMNIPETISFQVTDSSGKHIYTADNAPVNVPDTDKASTANAIRDDFTDEDTKIWTEAFFGNAKVWKTEEYVATKSDYMDWINQENENWEQEKENLASDENNRAYIENYEKEHQDRINEMTAQMETAPETAPEPKYEAPEYKLVQSEDYQTVTANGYYNGFDITGKVGDMEANLSIYNSDWGTGGYYYLQTPETGYPVTDEFWKMRTEEIPNNCKYSEEEAVQMVKDLLEKLQPGNNLTVKEINPTYNGSKMDELENSLDSQIESYIGYQMRFVREVNCMQENTTMYSGTDDEEIEATYIPFGYERVEVYVGDEGITSFSWSDRMQEGEILQENVEMISFEKVQSIIEEQIMMKDADMEDIEVRQKVVSVDLGLMCVRKPNDNSSFTMVPVWDVYEIWEEANIESDLWADTELTINAIDGSIINRGYRY</sequence>